<protein>
    <submittedName>
        <fullName evidence="11">Two-component system response regulator</fullName>
    </submittedName>
</protein>
<dbReference type="PROSITE" id="PS51755">
    <property type="entry name" value="OMPR_PHOB"/>
    <property type="match status" value="1"/>
</dbReference>
<proteinExistence type="predicted"/>
<keyword evidence="3" id="KW-0902">Two-component regulatory system</keyword>
<evidence type="ECO:0000256" key="4">
    <source>
        <dbReference type="ARBA" id="ARBA00023015"/>
    </source>
</evidence>
<evidence type="ECO:0000256" key="8">
    <source>
        <dbReference type="PROSITE-ProRule" id="PRU01091"/>
    </source>
</evidence>
<evidence type="ECO:0000259" key="9">
    <source>
        <dbReference type="PROSITE" id="PS50110"/>
    </source>
</evidence>
<dbReference type="PANTHER" id="PTHR48111:SF52">
    <property type="entry name" value="TRANSCRIPTIONAL REGULATORY PROTEIN YVRH"/>
    <property type="match status" value="1"/>
</dbReference>
<dbReference type="Pfam" id="PF00072">
    <property type="entry name" value="Response_reg"/>
    <property type="match status" value="1"/>
</dbReference>
<dbReference type="SMART" id="SM00862">
    <property type="entry name" value="Trans_reg_C"/>
    <property type="match status" value="1"/>
</dbReference>
<dbReference type="RefSeq" id="WP_061948938.1">
    <property type="nucleotide sequence ID" value="NZ_LTAO01000018.1"/>
</dbReference>
<dbReference type="GO" id="GO:0032993">
    <property type="term" value="C:protein-DNA complex"/>
    <property type="evidence" value="ECO:0007669"/>
    <property type="project" value="TreeGrafter"/>
</dbReference>
<dbReference type="SUPFAM" id="SSF46894">
    <property type="entry name" value="C-terminal effector domain of the bipartite response regulators"/>
    <property type="match status" value="1"/>
</dbReference>
<accession>A0A161PDT1</accession>
<comment type="caution">
    <text evidence="11">The sequence shown here is derived from an EMBL/GenBank/DDBJ whole genome shotgun (WGS) entry which is preliminary data.</text>
</comment>
<comment type="subcellular location">
    <subcellularLocation>
        <location evidence="1">Cytoplasm</location>
    </subcellularLocation>
</comment>
<dbReference type="SUPFAM" id="SSF52172">
    <property type="entry name" value="CheY-like"/>
    <property type="match status" value="1"/>
</dbReference>
<keyword evidence="5 8" id="KW-0238">DNA-binding</keyword>
<evidence type="ECO:0000256" key="3">
    <source>
        <dbReference type="ARBA" id="ARBA00023012"/>
    </source>
</evidence>
<gene>
    <name evidence="11" type="ORF">AZF04_19475</name>
</gene>
<dbReference type="InterPro" id="IPR039420">
    <property type="entry name" value="WalR-like"/>
</dbReference>
<dbReference type="EMBL" id="LTAO01000018">
    <property type="protein sequence ID" value="KYG30557.1"/>
    <property type="molecule type" value="Genomic_DNA"/>
</dbReference>
<evidence type="ECO:0000256" key="6">
    <source>
        <dbReference type="ARBA" id="ARBA00023163"/>
    </source>
</evidence>
<dbReference type="GO" id="GO:0000976">
    <property type="term" value="F:transcription cis-regulatory region binding"/>
    <property type="evidence" value="ECO:0007669"/>
    <property type="project" value="TreeGrafter"/>
</dbReference>
<evidence type="ECO:0000259" key="10">
    <source>
        <dbReference type="PROSITE" id="PS51755"/>
    </source>
</evidence>
<dbReference type="Gene3D" id="3.40.50.2300">
    <property type="match status" value="1"/>
</dbReference>
<dbReference type="PROSITE" id="PS50110">
    <property type="entry name" value="RESPONSE_REGULATORY"/>
    <property type="match status" value="1"/>
</dbReference>
<dbReference type="Gene3D" id="1.10.10.10">
    <property type="entry name" value="Winged helix-like DNA-binding domain superfamily/Winged helix DNA-binding domain"/>
    <property type="match status" value="1"/>
</dbReference>
<evidence type="ECO:0000256" key="1">
    <source>
        <dbReference type="ARBA" id="ARBA00004496"/>
    </source>
</evidence>
<feature type="domain" description="Response regulatory" evidence="9">
    <location>
        <begin position="4"/>
        <end position="118"/>
    </location>
</feature>
<feature type="modified residue" description="4-aspartylphosphate" evidence="7">
    <location>
        <position position="54"/>
    </location>
</feature>
<reference evidence="11" key="1">
    <citation type="submission" date="2016-02" db="EMBL/GenBank/DDBJ databases">
        <title>Genome sequence of Bacillus trypoxylicola KCTC 13244(T).</title>
        <authorList>
            <person name="Jeong H."/>
            <person name="Park S.-H."/>
            <person name="Choi S.-K."/>
        </authorList>
    </citation>
    <scope>NUCLEOTIDE SEQUENCE [LARGE SCALE GENOMIC DNA]</scope>
    <source>
        <strain evidence="11">KCTC 13244</strain>
    </source>
</reference>
<dbReference type="CDD" id="cd00383">
    <property type="entry name" value="trans_reg_C"/>
    <property type="match status" value="1"/>
</dbReference>
<evidence type="ECO:0000313" key="12">
    <source>
        <dbReference type="Proteomes" id="UP000075806"/>
    </source>
</evidence>
<dbReference type="InterPro" id="IPR001867">
    <property type="entry name" value="OmpR/PhoB-type_DNA-bd"/>
</dbReference>
<feature type="domain" description="OmpR/PhoB-type" evidence="10">
    <location>
        <begin position="135"/>
        <end position="237"/>
    </location>
</feature>
<dbReference type="AlphaFoldDB" id="A0A161PDT1"/>
<evidence type="ECO:0000256" key="5">
    <source>
        <dbReference type="ARBA" id="ARBA00023125"/>
    </source>
</evidence>
<sequence length="244" mass="27910">METTILIVDDESSIVQLLDTVLKKEGFSSIYRAFNAKEALELVKKHSFDFIILDVMLPDQSGFELCPIIRQHSNAYLLFLTAKVSDFDKLTGFAIGADDYVTKPFNPLEIIARIKAYLRRESISEAPSASVQIKGSKKTIHNYRRFSLNELTGELMVDGKNVPCPAQVFLLLRFFCQHPNQIFSKHQLFEAVWGTNHYVDDNTVMVHIRRIREKIESNPSEPKHLITVRGLGYKFLEAPADEIY</sequence>
<keyword evidence="6" id="KW-0804">Transcription</keyword>
<dbReference type="Gene3D" id="6.10.250.690">
    <property type="match status" value="1"/>
</dbReference>
<keyword evidence="4" id="KW-0805">Transcription regulation</keyword>
<dbReference type="GO" id="GO:0005829">
    <property type="term" value="C:cytosol"/>
    <property type="evidence" value="ECO:0007669"/>
    <property type="project" value="TreeGrafter"/>
</dbReference>
<keyword evidence="2 7" id="KW-0597">Phosphoprotein</keyword>
<dbReference type="GO" id="GO:0000156">
    <property type="term" value="F:phosphorelay response regulator activity"/>
    <property type="evidence" value="ECO:0007669"/>
    <property type="project" value="TreeGrafter"/>
</dbReference>
<dbReference type="Pfam" id="PF00486">
    <property type="entry name" value="Trans_reg_C"/>
    <property type="match status" value="1"/>
</dbReference>
<dbReference type="InterPro" id="IPR036388">
    <property type="entry name" value="WH-like_DNA-bd_sf"/>
</dbReference>
<dbReference type="Proteomes" id="UP000075806">
    <property type="component" value="Unassembled WGS sequence"/>
</dbReference>
<organism evidence="11 12">
    <name type="scientific">Alkalihalobacillus trypoxylicola</name>
    <dbReference type="NCBI Taxonomy" id="519424"/>
    <lineage>
        <taxon>Bacteria</taxon>
        <taxon>Bacillati</taxon>
        <taxon>Bacillota</taxon>
        <taxon>Bacilli</taxon>
        <taxon>Bacillales</taxon>
        <taxon>Bacillaceae</taxon>
        <taxon>Alkalihalobacillus</taxon>
    </lineage>
</organism>
<dbReference type="GO" id="GO:0006355">
    <property type="term" value="P:regulation of DNA-templated transcription"/>
    <property type="evidence" value="ECO:0007669"/>
    <property type="project" value="InterPro"/>
</dbReference>
<name>A0A161PDT1_9BACI</name>
<feature type="DNA-binding region" description="OmpR/PhoB-type" evidence="8">
    <location>
        <begin position="135"/>
        <end position="237"/>
    </location>
</feature>
<dbReference type="FunFam" id="1.10.10.10:FF:000018">
    <property type="entry name" value="DNA-binding response regulator ResD"/>
    <property type="match status" value="1"/>
</dbReference>
<dbReference type="STRING" id="519424.AZF04_19475"/>
<dbReference type="InterPro" id="IPR016032">
    <property type="entry name" value="Sig_transdc_resp-reg_C-effctor"/>
</dbReference>
<evidence type="ECO:0000256" key="2">
    <source>
        <dbReference type="ARBA" id="ARBA00022553"/>
    </source>
</evidence>
<dbReference type="SMART" id="SM00448">
    <property type="entry name" value="REC"/>
    <property type="match status" value="1"/>
</dbReference>
<dbReference type="InterPro" id="IPR011006">
    <property type="entry name" value="CheY-like_superfamily"/>
</dbReference>
<evidence type="ECO:0000313" key="11">
    <source>
        <dbReference type="EMBL" id="KYG30557.1"/>
    </source>
</evidence>
<dbReference type="OrthoDB" id="9790442at2"/>
<keyword evidence="12" id="KW-1185">Reference proteome</keyword>
<dbReference type="PANTHER" id="PTHR48111">
    <property type="entry name" value="REGULATOR OF RPOS"/>
    <property type="match status" value="1"/>
</dbReference>
<evidence type="ECO:0000256" key="7">
    <source>
        <dbReference type="PROSITE-ProRule" id="PRU00169"/>
    </source>
</evidence>
<dbReference type="InterPro" id="IPR001789">
    <property type="entry name" value="Sig_transdc_resp-reg_receiver"/>
</dbReference>